<accession>S4TRU2</accession>
<dbReference type="EMBL" id="KC139520">
    <property type="protein sequence ID" value="AGF88403.1"/>
    <property type="molecule type" value="Genomic_DNA"/>
</dbReference>
<evidence type="ECO:0000259" key="1">
    <source>
        <dbReference type="Pfam" id="PF14216"/>
    </source>
</evidence>
<organism evidence="2 3">
    <name type="scientific">Salmonella phage FSL SP-076</name>
    <dbReference type="NCBI Taxonomy" id="1173762"/>
    <lineage>
        <taxon>Viruses</taxon>
        <taxon>Duplodnaviria</taxon>
        <taxon>Heunggongvirae</taxon>
        <taxon>Uroviricota</taxon>
        <taxon>Caudoviricetes</taxon>
        <taxon>Schitoviridae</taxon>
        <taxon>Humphriesvirinae</taxon>
        <taxon>Ithacavirus</taxon>
        <taxon>Ithacavirus SP076</taxon>
    </lineage>
</organism>
<dbReference type="Pfam" id="PF14216">
    <property type="entry name" value="DUF4326"/>
    <property type="match status" value="1"/>
</dbReference>
<keyword evidence="3" id="KW-1185">Reference proteome</keyword>
<dbReference type="OrthoDB" id="19153at10239"/>
<sequence>MGRAKERIHMAIIHSIIGSNQEPSTVVVNKYKEPYDVYIGRGSLWGNPYTVQEHGRELCIAMYEQYIRARLHQEPDLYLQLLELKGKRLGCFCKPKPCHGDVLVRLIQEYSN</sequence>
<dbReference type="KEGG" id="vg:16254595"/>
<proteinExistence type="predicted"/>
<dbReference type="InterPro" id="IPR025475">
    <property type="entry name" value="DUF4326"/>
</dbReference>
<evidence type="ECO:0000313" key="2">
    <source>
        <dbReference type="EMBL" id="AGF88403.1"/>
    </source>
</evidence>
<dbReference type="GeneID" id="16254595"/>
<dbReference type="RefSeq" id="YP_008240221.1">
    <property type="nucleotide sequence ID" value="NC_021782.1"/>
</dbReference>
<reference evidence="2 3" key="1">
    <citation type="journal article" date="2013" name="BMC Genomics">
        <title>Genomic characterization provides new insight into Salmonella phage diversity.</title>
        <authorList>
            <person name="Moreno Switt A.I."/>
            <person name="Orsi R.H."/>
            <person name="den Bakker H.C."/>
            <person name="Vongkamjan K."/>
            <person name="Altier C."/>
            <person name="Wiedmann M."/>
        </authorList>
    </citation>
    <scope>NUCLEOTIDE SEQUENCE [LARGE SCALE GENOMIC DNA]</scope>
</reference>
<feature type="domain" description="DUF4326" evidence="1">
    <location>
        <begin position="27"/>
        <end position="104"/>
    </location>
</feature>
<evidence type="ECO:0000313" key="3">
    <source>
        <dbReference type="Proteomes" id="UP000014996"/>
    </source>
</evidence>
<name>S4TRU2_9CAUD</name>
<dbReference type="Proteomes" id="UP000014996">
    <property type="component" value="Segment"/>
</dbReference>
<protein>
    <recommendedName>
        <fullName evidence="1">DUF4326 domain-containing protein</fullName>
    </recommendedName>
</protein>
<gene>
    <name evidence="2" type="ORF">SP076_00360</name>
</gene>